<organism evidence="2 3">
    <name type="scientific">Peteryoungia ipomoeae</name>
    <dbReference type="NCBI Taxonomy" id="1210932"/>
    <lineage>
        <taxon>Bacteria</taxon>
        <taxon>Pseudomonadati</taxon>
        <taxon>Pseudomonadota</taxon>
        <taxon>Alphaproteobacteria</taxon>
        <taxon>Hyphomicrobiales</taxon>
        <taxon>Rhizobiaceae</taxon>
        <taxon>Peteryoungia</taxon>
    </lineage>
</organism>
<evidence type="ECO:0000313" key="3">
    <source>
        <dbReference type="Proteomes" id="UP000308828"/>
    </source>
</evidence>
<proteinExistence type="predicted"/>
<dbReference type="InterPro" id="IPR012312">
    <property type="entry name" value="Hemerythrin-like"/>
</dbReference>
<dbReference type="Proteomes" id="UP000308828">
    <property type="component" value="Unassembled WGS sequence"/>
</dbReference>
<dbReference type="Pfam" id="PF01814">
    <property type="entry name" value="Hemerythrin"/>
    <property type="match status" value="1"/>
</dbReference>
<dbReference type="RefSeq" id="WP_136600196.1">
    <property type="nucleotide sequence ID" value="NZ_STGV01000008.1"/>
</dbReference>
<dbReference type="OrthoDB" id="8443859at2"/>
<evidence type="ECO:0000313" key="2">
    <source>
        <dbReference type="EMBL" id="THV20179.1"/>
    </source>
</evidence>
<gene>
    <name evidence="2" type="ORF">FAA97_19230</name>
</gene>
<reference evidence="2 3" key="1">
    <citation type="submission" date="2019-04" db="EMBL/GenBank/DDBJ databases">
        <title>Genome sequence of strain shin9-1.</title>
        <authorList>
            <person name="Gao J."/>
            <person name="Sun J."/>
        </authorList>
    </citation>
    <scope>NUCLEOTIDE SEQUENCE [LARGE SCALE GENOMIC DNA]</scope>
    <source>
        <strain evidence="3">shin9-1</strain>
    </source>
</reference>
<comment type="caution">
    <text evidence="2">The sequence shown here is derived from an EMBL/GenBank/DDBJ whole genome shotgun (WGS) entry which is preliminary data.</text>
</comment>
<sequence length="158" mass="17728">MDTTASNLTATEVRALEDKHRDLLLLCLRLEELAADFAAGEVPRGIQKVARHIEPMVAAAQTLEEQKFYPDLELHAGSCFGSLLLDQVKSEHRVDRRAARELALTLTAVARKQCRLSLDTVAHMVRGFQEAVRRHITTEQMLLQQLLNMEPELPASAF</sequence>
<keyword evidence="3" id="KW-1185">Reference proteome</keyword>
<evidence type="ECO:0000259" key="1">
    <source>
        <dbReference type="Pfam" id="PF01814"/>
    </source>
</evidence>
<dbReference type="AlphaFoldDB" id="A0A4S8NYJ3"/>
<dbReference type="EMBL" id="STGV01000008">
    <property type="protein sequence ID" value="THV20179.1"/>
    <property type="molecule type" value="Genomic_DNA"/>
</dbReference>
<dbReference type="Gene3D" id="1.20.120.520">
    <property type="entry name" value="nmb1532 protein domain like"/>
    <property type="match status" value="1"/>
</dbReference>
<feature type="domain" description="Hemerythrin-like" evidence="1">
    <location>
        <begin position="13"/>
        <end position="146"/>
    </location>
</feature>
<accession>A0A4S8NYJ3</accession>
<protein>
    <submittedName>
        <fullName evidence="2">Hemerythrin domain-containing protein</fullName>
    </submittedName>
</protein>
<name>A0A4S8NYJ3_9HYPH</name>